<comment type="caution">
    <text evidence="2">The sequence shown here is derived from an EMBL/GenBank/DDBJ whole genome shotgun (WGS) entry which is preliminary data.</text>
</comment>
<evidence type="ECO:0000313" key="3">
    <source>
        <dbReference type="Proteomes" id="UP001054945"/>
    </source>
</evidence>
<evidence type="ECO:0000256" key="1">
    <source>
        <dbReference type="SAM" id="MobiDB-lite"/>
    </source>
</evidence>
<evidence type="ECO:0000313" key="2">
    <source>
        <dbReference type="EMBL" id="GIY44692.1"/>
    </source>
</evidence>
<feature type="region of interest" description="Disordered" evidence="1">
    <location>
        <begin position="85"/>
        <end position="105"/>
    </location>
</feature>
<name>A0AAV4TH06_CAEEX</name>
<keyword evidence="3" id="KW-1185">Reference proteome</keyword>
<proteinExistence type="predicted"/>
<dbReference type="Proteomes" id="UP001054945">
    <property type="component" value="Unassembled WGS sequence"/>
</dbReference>
<gene>
    <name evidence="2" type="ORF">CEXT_242411</name>
</gene>
<reference evidence="2 3" key="1">
    <citation type="submission" date="2021-06" db="EMBL/GenBank/DDBJ databases">
        <title>Caerostris extrusa draft genome.</title>
        <authorList>
            <person name="Kono N."/>
            <person name="Arakawa K."/>
        </authorList>
    </citation>
    <scope>NUCLEOTIDE SEQUENCE [LARGE SCALE GENOMIC DNA]</scope>
</reference>
<organism evidence="2 3">
    <name type="scientific">Caerostris extrusa</name>
    <name type="common">Bark spider</name>
    <name type="synonym">Caerostris bankana</name>
    <dbReference type="NCBI Taxonomy" id="172846"/>
    <lineage>
        <taxon>Eukaryota</taxon>
        <taxon>Metazoa</taxon>
        <taxon>Ecdysozoa</taxon>
        <taxon>Arthropoda</taxon>
        <taxon>Chelicerata</taxon>
        <taxon>Arachnida</taxon>
        <taxon>Araneae</taxon>
        <taxon>Araneomorphae</taxon>
        <taxon>Entelegynae</taxon>
        <taxon>Araneoidea</taxon>
        <taxon>Araneidae</taxon>
        <taxon>Caerostris</taxon>
    </lineage>
</organism>
<accession>A0AAV4TH06</accession>
<dbReference type="AlphaFoldDB" id="A0AAV4TH06"/>
<sequence length="105" mass="11994">MCDFKTCRIKLNQNLPYLAYAEGNHEKRISHQNPETNMPGENCPPSRYSRLMDRMQNDIVESSKKNSNALSRWEPQLTHCCHHEKSAAGGTVGESSHAAFNEDFR</sequence>
<protein>
    <submittedName>
        <fullName evidence="2">Uncharacterized protein</fullName>
    </submittedName>
</protein>
<dbReference type="EMBL" id="BPLR01011180">
    <property type="protein sequence ID" value="GIY44692.1"/>
    <property type="molecule type" value="Genomic_DNA"/>
</dbReference>